<evidence type="ECO:0000313" key="2">
    <source>
        <dbReference type="Proteomes" id="UP000016932"/>
    </source>
</evidence>
<dbReference type="PANTHER" id="PTHR37490">
    <property type="entry name" value="EXPRESSED PROTEIN"/>
    <property type="match status" value="1"/>
</dbReference>
<keyword evidence="2" id="KW-1185">Reference proteome</keyword>
<proteinExistence type="predicted"/>
<gene>
    <name evidence="1" type="ORF">MYCFIDRAFT_189039</name>
</gene>
<organism evidence="1 2">
    <name type="scientific">Pseudocercospora fijiensis (strain CIRAD86)</name>
    <name type="common">Black leaf streak disease fungus</name>
    <name type="synonym">Mycosphaerella fijiensis</name>
    <dbReference type="NCBI Taxonomy" id="383855"/>
    <lineage>
        <taxon>Eukaryota</taxon>
        <taxon>Fungi</taxon>
        <taxon>Dikarya</taxon>
        <taxon>Ascomycota</taxon>
        <taxon>Pezizomycotina</taxon>
        <taxon>Dothideomycetes</taxon>
        <taxon>Dothideomycetidae</taxon>
        <taxon>Mycosphaerellales</taxon>
        <taxon>Mycosphaerellaceae</taxon>
        <taxon>Pseudocercospora</taxon>
    </lineage>
</organism>
<dbReference type="OrthoDB" id="426718at2759"/>
<protein>
    <submittedName>
        <fullName evidence="1">Uncharacterized protein</fullName>
    </submittedName>
</protein>
<dbReference type="Pfam" id="PF11913">
    <property type="entry name" value="DUF3431"/>
    <property type="match status" value="1"/>
</dbReference>
<reference evidence="1 2" key="1">
    <citation type="journal article" date="2012" name="PLoS Pathog.">
        <title>Diverse lifestyles and strategies of plant pathogenesis encoded in the genomes of eighteen Dothideomycetes fungi.</title>
        <authorList>
            <person name="Ohm R.A."/>
            <person name="Feau N."/>
            <person name="Henrissat B."/>
            <person name="Schoch C.L."/>
            <person name="Horwitz B.A."/>
            <person name="Barry K.W."/>
            <person name="Condon B.J."/>
            <person name="Copeland A.C."/>
            <person name="Dhillon B."/>
            <person name="Glaser F."/>
            <person name="Hesse C.N."/>
            <person name="Kosti I."/>
            <person name="LaButti K."/>
            <person name="Lindquist E.A."/>
            <person name="Lucas S."/>
            <person name="Salamov A.A."/>
            <person name="Bradshaw R.E."/>
            <person name="Ciuffetti L."/>
            <person name="Hamelin R.C."/>
            <person name="Kema G.H.J."/>
            <person name="Lawrence C."/>
            <person name="Scott J.A."/>
            <person name="Spatafora J.W."/>
            <person name="Turgeon B.G."/>
            <person name="de Wit P.J.G.M."/>
            <person name="Zhong S."/>
            <person name="Goodwin S.B."/>
            <person name="Grigoriev I.V."/>
        </authorList>
    </citation>
    <scope>NUCLEOTIDE SEQUENCE [LARGE SCALE GENOMIC DNA]</scope>
    <source>
        <strain evidence="1 2">CIRAD86</strain>
    </source>
</reference>
<dbReference type="InterPro" id="IPR021838">
    <property type="entry name" value="DUF3431"/>
</dbReference>
<dbReference type="eggNOG" id="ENOG502QRU5">
    <property type="taxonomic scope" value="Eukaryota"/>
</dbReference>
<dbReference type="Proteomes" id="UP000016932">
    <property type="component" value="Unassembled WGS sequence"/>
</dbReference>
<dbReference type="HOGENOM" id="CLU_031559_3_1_1"/>
<dbReference type="RefSeq" id="XP_007927737.1">
    <property type="nucleotide sequence ID" value="XM_007929546.1"/>
</dbReference>
<dbReference type="GeneID" id="19335051"/>
<dbReference type="PANTHER" id="PTHR37490:SF3">
    <property type="entry name" value="DUF3431 DOMAIN CONTAINING PROTEIN"/>
    <property type="match status" value="1"/>
</dbReference>
<evidence type="ECO:0000313" key="1">
    <source>
        <dbReference type="EMBL" id="EME82349.1"/>
    </source>
</evidence>
<dbReference type="EMBL" id="KB446559">
    <property type="protein sequence ID" value="EME82349.1"/>
    <property type="molecule type" value="Genomic_DNA"/>
</dbReference>
<dbReference type="VEuPathDB" id="FungiDB:MYCFIDRAFT_189039"/>
<sequence>MDTLNTAWLEATPPGWQKLVYVVDDPSAALKPPSNKGRESSVYLTYIIDNYEKLTGTIIFSHASRYQWHNDDPLYDGLQVLRHLQLPYIQTQGYVSLRCVWTIGCPAEIHPVTEALAPPPASNASSQEARAGSFYKEVFQELFPGDQVPEVVAAPCCAQFAVTAERIRTRPKSDYERYRGWLEKTPLRDSISGRIMEYSWHIIFGKDPVSCPNAKQCYCNLYGICDLNCEEEGVCSAMYTLAKYSVLPEGWPDVDWDGKWRNVTEIRGSLPYVYGS</sequence>
<accession>M2ZTL7</accession>
<name>M2ZTL7_PSEFD</name>
<dbReference type="AlphaFoldDB" id="M2ZTL7"/>
<dbReference type="KEGG" id="pfj:MYCFIDRAFT_189039"/>